<keyword evidence="3" id="KW-1185">Reference proteome</keyword>
<feature type="coiled-coil region" evidence="1">
    <location>
        <begin position="52"/>
        <end position="79"/>
    </location>
</feature>
<reference evidence="2 3" key="1">
    <citation type="journal article" date="2020" name="Sci. Rep.">
        <title>A novel cyanobacterial geosmin producer, revising GeoA distribution and dispersion patterns in Bacteria.</title>
        <authorList>
            <person name="Churro C."/>
            <person name="Semedo-Aguiar A.P."/>
            <person name="Silva A.D."/>
            <person name="Pereira-Leal J.B."/>
            <person name="Leite R.B."/>
        </authorList>
    </citation>
    <scope>NUCLEOTIDE SEQUENCE [LARGE SCALE GENOMIC DNA]</scope>
    <source>
        <strain evidence="2 3">IPMA8</strain>
    </source>
</reference>
<proteinExistence type="predicted"/>
<evidence type="ECO:0000313" key="2">
    <source>
        <dbReference type="EMBL" id="NQE34095.1"/>
    </source>
</evidence>
<comment type="caution">
    <text evidence="2">The sequence shown here is derived from an EMBL/GenBank/DDBJ whole genome shotgun (WGS) entry which is preliminary data.</text>
</comment>
<organism evidence="2 3">
    <name type="scientific">Microcoleus asticus IPMA8</name>
    <dbReference type="NCBI Taxonomy" id="2563858"/>
    <lineage>
        <taxon>Bacteria</taxon>
        <taxon>Bacillati</taxon>
        <taxon>Cyanobacteriota</taxon>
        <taxon>Cyanophyceae</taxon>
        <taxon>Oscillatoriophycideae</taxon>
        <taxon>Oscillatoriales</taxon>
        <taxon>Microcoleaceae</taxon>
        <taxon>Microcoleus</taxon>
        <taxon>Microcoleus asticus</taxon>
    </lineage>
</organism>
<dbReference type="Proteomes" id="UP000702425">
    <property type="component" value="Unassembled WGS sequence"/>
</dbReference>
<gene>
    <name evidence="2" type="ORF">E5S67_01818</name>
</gene>
<protein>
    <submittedName>
        <fullName evidence="2">Uncharacterized protein</fullName>
    </submittedName>
</protein>
<dbReference type="EMBL" id="SRRZ01000024">
    <property type="protein sequence ID" value="NQE34095.1"/>
    <property type="molecule type" value="Genomic_DNA"/>
</dbReference>
<keyword evidence="1" id="KW-0175">Coiled coil</keyword>
<accession>A0ABX2CWZ7</accession>
<sequence length="161" mass="19189">MHPLRMTYLQETEARDLIQHPIDNFSDIYTEAAIDKIIYLTRCQPYYVQLMCRVVVDRLNEINREKTRLNQEKQRQLTADDVQAAILKSLEQGGAAFRERYQELTESEREFLHKLINEPVLAVAESRLWQRLVDKEVLEVTEEGYRFQVPLFQKFVEIQSR</sequence>
<evidence type="ECO:0000256" key="1">
    <source>
        <dbReference type="SAM" id="Coils"/>
    </source>
</evidence>
<evidence type="ECO:0000313" key="3">
    <source>
        <dbReference type="Proteomes" id="UP000702425"/>
    </source>
</evidence>
<name>A0ABX2CWZ7_9CYAN</name>